<evidence type="ECO:0000313" key="5">
    <source>
        <dbReference type="Proteomes" id="UP000800097"/>
    </source>
</evidence>
<protein>
    <submittedName>
        <fullName evidence="4">S-adenosyl-L-methionine-dependent methyltransferase</fullName>
    </submittedName>
</protein>
<dbReference type="Pfam" id="PF13649">
    <property type="entry name" value="Methyltransf_25"/>
    <property type="match status" value="1"/>
</dbReference>
<organism evidence="4 5">
    <name type="scientific">Westerdykella ornata</name>
    <dbReference type="NCBI Taxonomy" id="318751"/>
    <lineage>
        <taxon>Eukaryota</taxon>
        <taxon>Fungi</taxon>
        <taxon>Dikarya</taxon>
        <taxon>Ascomycota</taxon>
        <taxon>Pezizomycotina</taxon>
        <taxon>Dothideomycetes</taxon>
        <taxon>Pleosporomycetidae</taxon>
        <taxon>Pleosporales</taxon>
        <taxon>Sporormiaceae</taxon>
        <taxon>Westerdykella</taxon>
    </lineage>
</organism>
<dbReference type="RefSeq" id="XP_033651917.1">
    <property type="nucleotide sequence ID" value="XM_033797088.1"/>
</dbReference>
<dbReference type="SUPFAM" id="SSF53335">
    <property type="entry name" value="S-adenosyl-L-methionine-dependent methyltransferases"/>
    <property type="match status" value="1"/>
</dbReference>
<dbReference type="Proteomes" id="UP000800097">
    <property type="component" value="Unassembled WGS sequence"/>
</dbReference>
<keyword evidence="5" id="KW-1185">Reference proteome</keyword>
<evidence type="ECO:0000256" key="1">
    <source>
        <dbReference type="ARBA" id="ARBA00022603"/>
    </source>
</evidence>
<sequence>MSTAQNKPQSTQYDNIGKKYEKGFVMPAVEPEALSVIKALGDVRGKRCLDLACGTGRYTHLLHTLGAASIHAFDISPAMIAAAQSSYPAETYPNIRFAVADCSKPLPLDQPDGEANENFDIIFAGWFLNYAGTEEELEGMFRVIRSNLAEGGRFGGITTDVSDARMHLPKHDFYGIDVEVLNPEYRAPSSPLPSTSSTRVTFRDAGISFECFQFKKEVYERCAARAGMKLTWAELVLPEDERKEDGFWERWLERPTFSVVVGESA</sequence>
<dbReference type="PANTHER" id="PTHR43861:SF1">
    <property type="entry name" value="TRANS-ACONITATE 2-METHYLTRANSFERASE"/>
    <property type="match status" value="1"/>
</dbReference>
<dbReference type="EMBL" id="ML986503">
    <property type="protein sequence ID" value="KAF2274378.1"/>
    <property type="molecule type" value="Genomic_DNA"/>
</dbReference>
<gene>
    <name evidence="4" type="ORF">EI97DRAFT_422468</name>
</gene>
<reference evidence="4" key="1">
    <citation type="journal article" date="2020" name="Stud. Mycol.">
        <title>101 Dothideomycetes genomes: a test case for predicting lifestyles and emergence of pathogens.</title>
        <authorList>
            <person name="Haridas S."/>
            <person name="Albert R."/>
            <person name="Binder M."/>
            <person name="Bloem J."/>
            <person name="Labutti K."/>
            <person name="Salamov A."/>
            <person name="Andreopoulos B."/>
            <person name="Baker S."/>
            <person name="Barry K."/>
            <person name="Bills G."/>
            <person name="Bluhm B."/>
            <person name="Cannon C."/>
            <person name="Castanera R."/>
            <person name="Culley D."/>
            <person name="Daum C."/>
            <person name="Ezra D."/>
            <person name="Gonzalez J."/>
            <person name="Henrissat B."/>
            <person name="Kuo A."/>
            <person name="Liang C."/>
            <person name="Lipzen A."/>
            <person name="Lutzoni F."/>
            <person name="Magnuson J."/>
            <person name="Mondo S."/>
            <person name="Nolan M."/>
            <person name="Ohm R."/>
            <person name="Pangilinan J."/>
            <person name="Park H.-J."/>
            <person name="Ramirez L."/>
            <person name="Alfaro M."/>
            <person name="Sun H."/>
            <person name="Tritt A."/>
            <person name="Yoshinaga Y."/>
            <person name="Zwiers L.-H."/>
            <person name="Turgeon B."/>
            <person name="Goodwin S."/>
            <person name="Spatafora J."/>
            <person name="Crous P."/>
            <person name="Grigoriev I."/>
        </authorList>
    </citation>
    <scope>NUCLEOTIDE SEQUENCE</scope>
    <source>
        <strain evidence="4">CBS 379.55</strain>
    </source>
</reference>
<accession>A0A6A6JEF1</accession>
<evidence type="ECO:0000259" key="3">
    <source>
        <dbReference type="Pfam" id="PF13649"/>
    </source>
</evidence>
<dbReference type="AlphaFoldDB" id="A0A6A6JEF1"/>
<name>A0A6A6JEF1_WESOR</name>
<dbReference type="GeneID" id="54550263"/>
<dbReference type="OrthoDB" id="3647at2759"/>
<dbReference type="PANTHER" id="PTHR43861">
    <property type="entry name" value="TRANS-ACONITATE 2-METHYLTRANSFERASE-RELATED"/>
    <property type="match status" value="1"/>
</dbReference>
<dbReference type="GO" id="GO:0008168">
    <property type="term" value="F:methyltransferase activity"/>
    <property type="evidence" value="ECO:0007669"/>
    <property type="project" value="UniProtKB-KW"/>
</dbReference>
<dbReference type="CDD" id="cd02440">
    <property type="entry name" value="AdoMet_MTases"/>
    <property type="match status" value="1"/>
</dbReference>
<dbReference type="Gene3D" id="3.40.50.150">
    <property type="entry name" value="Vaccinia Virus protein VP39"/>
    <property type="match status" value="1"/>
</dbReference>
<evidence type="ECO:0000256" key="2">
    <source>
        <dbReference type="ARBA" id="ARBA00022679"/>
    </source>
</evidence>
<evidence type="ECO:0000313" key="4">
    <source>
        <dbReference type="EMBL" id="KAF2274378.1"/>
    </source>
</evidence>
<keyword evidence="1 4" id="KW-0489">Methyltransferase</keyword>
<dbReference type="InterPro" id="IPR041698">
    <property type="entry name" value="Methyltransf_25"/>
</dbReference>
<keyword evidence="2 4" id="KW-0808">Transferase</keyword>
<proteinExistence type="predicted"/>
<dbReference type="InterPro" id="IPR029063">
    <property type="entry name" value="SAM-dependent_MTases_sf"/>
</dbReference>
<dbReference type="GO" id="GO:0032259">
    <property type="term" value="P:methylation"/>
    <property type="evidence" value="ECO:0007669"/>
    <property type="project" value="UniProtKB-KW"/>
</dbReference>
<feature type="domain" description="Methyltransferase" evidence="3">
    <location>
        <begin position="49"/>
        <end position="152"/>
    </location>
</feature>